<comment type="subcellular location">
    <subcellularLocation>
        <location evidence="1">Cell membrane</location>
        <topology evidence="1">Multi-pass membrane protein</topology>
    </subcellularLocation>
</comment>
<dbReference type="PANTHER" id="PTHR23513">
    <property type="entry name" value="INTEGRAL MEMBRANE EFFLUX PROTEIN-RELATED"/>
    <property type="match status" value="1"/>
</dbReference>
<feature type="transmembrane region" description="Helical" evidence="7">
    <location>
        <begin position="259"/>
        <end position="281"/>
    </location>
</feature>
<evidence type="ECO:0000256" key="2">
    <source>
        <dbReference type="ARBA" id="ARBA00022448"/>
    </source>
</evidence>
<feature type="transmembrane region" description="Helical" evidence="7">
    <location>
        <begin position="389"/>
        <end position="408"/>
    </location>
</feature>
<reference evidence="9 10" key="1">
    <citation type="journal article" date="2009" name="Stand. Genomic Sci.">
        <title>Complete genome sequence of Beutenbergia cavernae type strain (HKI 0122).</title>
        <authorList>
            <person name="Land M."/>
            <person name="Pukall R."/>
            <person name="Abt B."/>
            <person name="Goker M."/>
            <person name="Rohde M."/>
            <person name="Glavina Del Rio T."/>
            <person name="Tice H."/>
            <person name="Copeland A."/>
            <person name="Cheng J.F."/>
            <person name="Lucas S."/>
            <person name="Chen F."/>
            <person name="Nolan M."/>
            <person name="Bruce D."/>
            <person name="Goodwin L."/>
            <person name="Pitluck S."/>
            <person name="Ivanova N."/>
            <person name="Mavromatis K."/>
            <person name="Ovchinnikova G."/>
            <person name="Pati A."/>
            <person name="Chen A."/>
            <person name="Palaniappan K."/>
            <person name="Hauser L."/>
            <person name="Chang Y.J."/>
            <person name="Jefferies C.C."/>
            <person name="Saunders E."/>
            <person name="Brettin T."/>
            <person name="Detter J.C."/>
            <person name="Han C."/>
            <person name="Chain P."/>
            <person name="Bristow J."/>
            <person name="Eisen J.A."/>
            <person name="Markowitz V."/>
            <person name="Hugenholtz P."/>
            <person name="Kyrpides N.C."/>
            <person name="Klenk H.P."/>
            <person name="Lapidus A."/>
        </authorList>
    </citation>
    <scope>NUCLEOTIDE SEQUENCE [LARGE SCALE GENOMIC DNA]</scope>
    <source>
        <strain evidence="10">ATCC BAA-8 / DSM 12333 / NBRC 16432</strain>
    </source>
</reference>
<dbReference type="CDD" id="cd06173">
    <property type="entry name" value="MFS_MefA_like"/>
    <property type="match status" value="1"/>
</dbReference>
<dbReference type="Proteomes" id="UP000007962">
    <property type="component" value="Chromosome"/>
</dbReference>
<feature type="transmembrane region" description="Helical" evidence="7">
    <location>
        <begin position="293"/>
        <end position="314"/>
    </location>
</feature>
<evidence type="ECO:0000256" key="4">
    <source>
        <dbReference type="ARBA" id="ARBA00022692"/>
    </source>
</evidence>
<dbReference type="EMBL" id="CP001618">
    <property type="protein sequence ID" value="ACQ82342.1"/>
    <property type="molecule type" value="Genomic_DNA"/>
</dbReference>
<evidence type="ECO:0000256" key="7">
    <source>
        <dbReference type="SAM" id="Phobius"/>
    </source>
</evidence>
<dbReference type="Gene3D" id="1.20.1250.20">
    <property type="entry name" value="MFS general substrate transporter like domains"/>
    <property type="match status" value="1"/>
</dbReference>
<feature type="transmembrane region" description="Helical" evidence="7">
    <location>
        <begin position="230"/>
        <end position="253"/>
    </location>
</feature>
<evidence type="ECO:0000259" key="8">
    <source>
        <dbReference type="PROSITE" id="PS50850"/>
    </source>
</evidence>
<evidence type="ECO:0000256" key="3">
    <source>
        <dbReference type="ARBA" id="ARBA00022475"/>
    </source>
</evidence>
<dbReference type="HOGENOM" id="CLU_034180_13_4_11"/>
<dbReference type="InterPro" id="IPR022324">
    <property type="entry name" value="Bacilysin_exporter_BacE_put"/>
</dbReference>
<keyword evidence="4 7" id="KW-0812">Transmembrane</keyword>
<sequence length="432" mass="45134">MPDAAPPAERVFRVPGFLPFWAAETVSEFGTYITTMAIQVLVVVTLAGTAADVGLVNAARWLPYILLGLVAGALLDRWRRKPVMVVTDVGRAVLLGLIPLLWALDRLSIATIAVVVALFGVLSLANDSASQSFLPRLVPRSALLVANARLEQSSAVAQTSGPVVAGGLVSLVGAPLAVLADAVSYLVSAVVVARIRITEPAGSSGPRPRIGRDMAEGLRWVYRHRTLAPLAYATHGWFLFNSVLGTVFVPFALTQLGFSAFELGLVLACAGVGGLIGSSLSTRLGLRWGAGRAVIGARFVEALGWALIAAVPLLTGADGVATLVYVGLGQLLYGLAMGAEGANEMGYWQAMTPDAMQTRMNATRRSMNRAFIVIGAPLGGLLADRIGFVPVLWIAVVGFVVAALGLALTPFRGARHGEAVDEPAERPVDGAA</sequence>
<dbReference type="GO" id="GO:0022857">
    <property type="term" value="F:transmembrane transporter activity"/>
    <property type="evidence" value="ECO:0007669"/>
    <property type="project" value="InterPro"/>
</dbReference>
<dbReference type="Pfam" id="PF05977">
    <property type="entry name" value="MFS_3"/>
    <property type="match status" value="1"/>
</dbReference>
<evidence type="ECO:0000256" key="5">
    <source>
        <dbReference type="ARBA" id="ARBA00022989"/>
    </source>
</evidence>
<evidence type="ECO:0000256" key="6">
    <source>
        <dbReference type="ARBA" id="ARBA00023136"/>
    </source>
</evidence>
<organism evidence="9 10">
    <name type="scientific">Beutenbergia cavernae (strain ATCC BAA-8 / DSM 12333 / CCUG 43141 / JCM 11478 / NBRC 16432 / NCIMB 13614 / HKI 0122)</name>
    <dbReference type="NCBI Taxonomy" id="471853"/>
    <lineage>
        <taxon>Bacteria</taxon>
        <taxon>Bacillati</taxon>
        <taxon>Actinomycetota</taxon>
        <taxon>Actinomycetes</taxon>
        <taxon>Micrococcales</taxon>
        <taxon>Beutenbergiaceae</taxon>
        <taxon>Beutenbergia</taxon>
    </lineage>
</organism>
<evidence type="ECO:0000313" key="10">
    <source>
        <dbReference type="Proteomes" id="UP000007962"/>
    </source>
</evidence>
<dbReference type="InterPro" id="IPR010290">
    <property type="entry name" value="TM_effector"/>
</dbReference>
<feature type="transmembrane region" description="Helical" evidence="7">
    <location>
        <begin position="57"/>
        <end position="75"/>
    </location>
</feature>
<evidence type="ECO:0000313" key="9">
    <source>
        <dbReference type="EMBL" id="ACQ82342.1"/>
    </source>
</evidence>
<feature type="transmembrane region" description="Helical" evidence="7">
    <location>
        <begin position="82"/>
        <end position="102"/>
    </location>
</feature>
<dbReference type="PANTHER" id="PTHR23513:SF6">
    <property type="entry name" value="MAJOR FACILITATOR SUPERFAMILY ASSOCIATED DOMAIN-CONTAINING PROTEIN"/>
    <property type="match status" value="1"/>
</dbReference>
<proteinExistence type="predicted"/>
<evidence type="ECO:0000256" key="1">
    <source>
        <dbReference type="ARBA" id="ARBA00004651"/>
    </source>
</evidence>
<dbReference type="STRING" id="471853.Bcav_4101"/>
<protein>
    <submittedName>
        <fullName evidence="9">Major facilitator superfamily MFS_1</fullName>
    </submittedName>
</protein>
<dbReference type="KEGG" id="bcv:Bcav_4101"/>
<keyword evidence="2" id="KW-0813">Transport</keyword>
<keyword evidence="6 7" id="KW-0472">Membrane</keyword>
<feature type="transmembrane region" description="Helical" evidence="7">
    <location>
        <begin position="108"/>
        <end position="126"/>
    </location>
</feature>
<dbReference type="InterPro" id="IPR020846">
    <property type="entry name" value="MFS_dom"/>
</dbReference>
<dbReference type="InterPro" id="IPR036259">
    <property type="entry name" value="MFS_trans_sf"/>
</dbReference>
<feature type="transmembrane region" description="Helical" evidence="7">
    <location>
        <begin position="29"/>
        <end position="51"/>
    </location>
</feature>
<accession>C5C5Y4</accession>
<dbReference type="GO" id="GO:0005886">
    <property type="term" value="C:plasma membrane"/>
    <property type="evidence" value="ECO:0007669"/>
    <property type="project" value="UniProtKB-SubCell"/>
</dbReference>
<dbReference type="PRINTS" id="PR01988">
    <property type="entry name" value="EXPORTERBACE"/>
</dbReference>
<feature type="transmembrane region" description="Helical" evidence="7">
    <location>
        <begin position="320"/>
        <end position="339"/>
    </location>
</feature>
<dbReference type="SUPFAM" id="SSF103473">
    <property type="entry name" value="MFS general substrate transporter"/>
    <property type="match status" value="1"/>
</dbReference>
<feature type="transmembrane region" description="Helical" evidence="7">
    <location>
        <begin position="366"/>
        <end position="383"/>
    </location>
</feature>
<dbReference type="PROSITE" id="PS50850">
    <property type="entry name" value="MFS"/>
    <property type="match status" value="1"/>
</dbReference>
<keyword evidence="5 7" id="KW-1133">Transmembrane helix</keyword>
<keyword evidence="10" id="KW-1185">Reference proteome</keyword>
<keyword evidence="3" id="KW-1003">Cell membrane</keyword>
<dbReference type="eggNOG" id="COG2814">
    <property type="taxonomic scope" value="Bacteria"/>
</dbReference>
<feature type="domain" description="Major facilitator superfamily (MFS) profile" evidence="8">
    <location>
        <begin position="226"/>
        <end position="432"/>
    </location>
</feature>
<name>C5C5Y4_BEUC1</name>
<dbReference type="AlphaFoldDB" id="C5C5Y4"/>
<gene>
    <name evidence="9" type="ordered locus">Bcav_4101</name>
</gene>
<dbReference type="RefSeq" id="WP_015884579.1">
    <property type="nucleotide sequence ID" value="NC_012669.1"/>
</dbReference>